<evidence type="ECO:0000256" key="1">
    <source>
        <dbReference type="SAM" id="MobiDB-lite"/>
    </source>
</evidence>
<organism evidence="2 3">
    <name type="scientific">Alectoria fallacina</name>
    <dbReference type="NCBI Taxonomy" id="1903189"/>
    <lineage>
        <taxon>Eukaryota</taxon>
        <taxon>Fungi</taxon>
        <taxon>Dikarya</taxon>
        <taxon>Ascomycota</taxon>
        <taxon>Pezizomycotina</taxon>
        <taxon>Lecanoromycetes</taxon>
        <taxon>OSLEUM clade</taxon>
        <taxon>Lecanoromycetidae</taxon>
        <taxon>Lecanorales</taxon>
        <taxon>Lecanorineae</taxon>
        <taxon>Parmeliaceae</taxon>
        <taxon>Alectoria</taxon>
    </lineage>
</organism>
<comment type="caution">
    <text evidence="2">The sequence shown here is derived from an EMBL/GenBank/DDBJ whole genome shotgun (WGS) entry which is preliminary data.</text>
</comment>
<feature type="compositionally biased region" description="Low complexity" evidence="1">
    <location>
        <begin position="150"/>
        <end position="168"/>
    </location>
</feature>
<dbReference type="AlphaFoldDB" id="A0A8H3J9N1"/>
<feature type="compositionally biased region" description="Polar residues" evidence="1">
    <location>
        <begin position="15"/>
        <end position="30"/>
    </location>
</feature>
<protein>
    <submittedName>
        <fullName evidence="2">Uncharacterized protein</fullName>
    </submittedName>
</protein>
<reference evidence="2" key="1">
    <citation type="submission" date="2021-03" db="EMBL/GenBank/DDBJ databases">
        <authorList>
            <person name="Tagirdzhanova G."/>
        </authorList>
    </citation>
    <scope>NUCLEOTIDE SEQUENCE</scope>
</reference>
<feature type="region of interest" description="Disordered" evidence="1">
    <location>
        <begin position="1"/>
        <end position="39"/>
    </location>
</feature>
<dbReference type="OrthoDB" id="10367732at2759"/>
<feature type="compositionally biased region" description="Low complexity" evidence="1">
    <location>
        <begin position="507"/>
        <end position="518"/>
    </location>
</feature>
<gene>
    <name evidence="2" type="ORF">ALECFALPRED_010345</name>
</gene>
<evidence type="ECO:0000313" key="2">
    <source>
        <dbReference type="EMBL" id="CAF9942974.1"/>
    </source>
</evidence>
<feature type="compositionally biased region" description="Basic and acidic residues" evidence="1">
    <location>
        <begin position="254"/>
        <end position="266"/>
    </location>
</feature>
<sequence length="579" mass="62140">MTANKQLNAIPPPQSLHNFASTLPRNLSSTPMPPADASSAHAVPQADICPNATIAPMDHHLPRPSNSNAPDALLCCLAQPSRSVGDCTQPSSSVGKSTQASFSVGDFTQASFSVGDSTQASFSVGDFTQASFSVGDSTQASLSVGNSTQVSLPVGSSSLPSPSVGNLGPDRKRKAEDDDDGPEERRVRSASALAGGSGDGFIPLSARLAERCVESGLAWETDSEVVMGDGFSSSPEDAAEMPRYTEYWASLEQERGSFEQEDERQRGALNGSPAFNSSLPSEAHVAPSRHSGFHALPGAGHAKRKRGDGDDLEEGETGVSSKRIDSKATDAPSPMLQRELGPAVVVFSHTGPRLGQLLPCGEIIGFLEFPPLAQHYDLCYLASIKPKAEHAGIHHTWQQIHKSAGVKSPWDQDCWTGVIIKSGIESKEITFRAIKTFRELGEELWQVPSYQSFNETLNLLLKEMDYTVLLLLGHCHQDDQGVWSNRLQVLFERLDPALRPKNQLFDSASPANASAPNAEESHTETQSWQLPSDLAAEMQESQEPATFSNAWSNPTPSSTPESVDEGTYAVSEGSMELAW</sequence>
<feature type="compositionally biased region" description="Polar residues" evidence="1">
    <location>
        <begin position="539"/>
        <end position="561"/>
    </location>
</feature>
<name>A0A8H3J9N1_9LECA</name>
<proteinExistence type="predicted"/>
<feature type="region of interest" description="Disordered" evidence="1">
    <location>
        <begin position="254"/>
        <end position="335"/>
    </location>
</feature>
<dbReference type="EMBL" id="CAJPDR010000853">
    <property type="protein sequence ID" value="CAF9942974.1"/>
    <property type="molecule type" value="Genomic_DNA"/>
</dbReference>
<accession>A0A8H3J9N1</accession>
<feature type="region of interest" description="Disordered" evidence="1">
    <location>
        <begin position="148"/>
        <end position="200"/>
    </location>
</feature>
<evidence type="ECO:0000313" key="3">
    <source>
        <dbReference type="Proteomes" id="UP000664203"/>
    </source>
</evidence>
<dbReference type="Proteomes" id="UP000664203">
    <property type="component" value="Unassembled WGS sequence"/>
</dbReference>
<keyword evidence="3" id="KW-1185">Reference proteome</keyword>
<feature type="region of interest" description="Disordered" evidence="1">
    <location>
        <begin position="502"/>
        <end position="579"/>
    </location>
</feature>